<feature type="region of interest" description="Disordered" evidence="1">
    <location>
        <begin position="149"/>
        <end position="183"/>
    </location>
</feature>
<reference evidence="2 3" key="1">
    <citation type="journal article" date="2021" name="BMC Genomics">
        <title>Datura genome reveals duplications of psychoactive alkaloid biosynthetic genes and high mutation rate following tissue culture.</title>
        <authorList>
            <person name="Rajewski A."/>
            <person name="Carter-House D."/>
            <person name="Stajich J."/>
            <person name="Litt A."/>
        </authorList>
    </citation>
    <scope>NUCLEOTIDE SEQUENCE [LARGE SCALE GENOMIC DNA]</scope>
    <source>
        <strain evidence="2">AR-01</strain>
    </source>
</reference>
<dbReference type="EMBL" id="JACEIK010003949">
    <property type="protein sequence ID" value="MCD9643642.1"/>
    <property type="molecule type" value="Genomic_DNA"/>
</dbReference>
<comment type="caution">
    <text evidence="2">The sequence shown here is derived from an EMBL/GenBank/DDBJ whole genome shotgun (WGS) entry which is preliminary data.</text>
</comment>
<evidence type="ECO:0000313" key="3">
    <source>
        <dbReference type="Proteomes" id="UP000823775"/>
    </source>
</evidence>
<protein>
    <submittedName>
        <fullName evidence="2">Uncharacterized protein</fullName>
    </submittedName>
</protein>
<organism evidence="2 3">
    <name type="scientific">Datura stramonium</name>
    <name type="common">Jimsonweed</name>
    <name type="synonym">Common thornapple</name>
    <dbReference type="NCBI Taxonomy" id="4076"/>
    <lineage>
        <taxon>Eukaryota</taxon>
        <taxon>Viridiplantae</taxon>
        <taxon>Streptophyta</taxon>
        <taxon>Embryophyta</taxon>
        <taxon>Tracheophyta</taxon>
        <taxon>Spermatophyta</taxon>
        <taxon>Magnoliopsida</taxon>
        <taxon>eudicotyledons</taxon>
        <taxon>Gunneridae</taxon>
        <taxon>Pentapetalae</taxon>
        <taxon>asterids</taxon>
        <taxon>lamiids</taxon>
        <taxon>Solanales</taxon>
        <taxon>Solanaceae</taxon>
        <taxon>Solanoideae</taxon>
        <taxon>Datureae</taxon>
        <taxon>Datura</taxon>
    </lineage>
</organism>
<evidence type="ECO:0000256" key="1">
    <source>
        <dbReference type="SAM" id="MobiDB-lite"/>
    </source>
</evidence>
<name>A0ABS8VBF4_DATST</name>
<keyword evidence="3" id="KW-1185">Reference proteome</keyword>
<feature type="compositionally biased region" description="Basic and acidic residues" evidence="1">
    <location>
        <begin position="161"/>
        <end position="183"/>
    </location>
</feature>
<proteinExistence type="predicted"/>
<accession>A0ABS8VBF4</accession>
<gene>
    <name evidence="2" type="ORF">HAX54_031261</name>
</gene>
<evidence type="ECO:0000313" key="2">
    <source>
        <dbReference type="EMBL" id="MCD9643642.1"/>
    </source>
</evidence>
<sequence length="183" mass="20776">MALIDAMDELAEVPYEEECKRLIMEKVEGSKNVEYAPDLSNVGANLQHVNVAQEMPCNTSEEKFSKARYRASSAKARYKARMCSVVSQVVNSGTSRAILTPTCMLHPNERPHTRPATADATQSAKERLLSSLMDGWFAWINTDKPPSSRVWHPKSHYPLARTDRRFTNPYREPPKELPSDVRR</sequence>
<dbReference type="Proteomes" id="UP000823775">
    <property type="component" value="Unassembled WGS sequence"/>
</dbReference>